<name>A0A916X2G8_9HYPH</name>
<keyword evidence="1" id="KW-0233">DNA recombination</keyword>
<keyword evidence="3" id="KW-1185">Reference proteome</keyword>
<dbReference type="AlphaFoldDB" id="A0A916X2G8"/>
<sequence length="375" mass="42500">MSRSDSPDTDPRDQIIEELQDMLLAAILDGETIQAQLEEKHRLEVKTLKLRMLTDELTNQKAMTERMNLVGEKIRSLAETAKEVVKSQKDGTTTASASSSIKEMALQIQQMQSLLAQTLSGGPPKPLLSEVLERWKKAKLKQDVAAKNVNGQINRIRNFIDFCGDRPLNKYKFLDFQEYANLLVHVPANWSRRPEMRDGTLQEAADHNNGLPPKRRHETFTETTISEKYLSPLKSIFRDMAGQHDFPNPFVGVAVRISTEARESVERNSLSTDELNVWFRSAAHEKRPDLKWLPLLATLTGARLAELLFLQGKDIIEVTPGRWAADLTKPLENEEGEEEERKTKNRGSKRLFALHSALIEAGFMRYVASRGQVQA</sequence>
<dbReference type="InterPro" id="IPR013762">
    <property type="entry name" value="Integrase-like_cat_sf"/>
</dbReference>
<gene>
    <name evidence="2" type="ORF">GCM10011316_39130</name>
</gene>
<organism evidence="2 3">
    <name type="scientific">Roseibium aquae</name>
    <dbReference type="NCBI Taxonomy" id="1323746"/>
    <lineage>
        <taxon>Bacteria</taxon>
        <taxon>Pseudomonadati</taxon>
        <taxon>Pseudomonadota</taxon>
        <taxon>Alphaproteobacteria</taxon>
        <taxon>Hyphomicrobiales</taxon>
        <taxon>Stappiaceae</taxon>
        <taxon>Roseibium</taxon>
    </lineage>
</organism>
<reference evidence="2" key="2">
    <citation type="submission" date="2020-09" db="EMBL/GenBank/DDBJ databases">
        <authorList>
            <person name="Sun Q."/>
            <person name="Zhou Y."/>
        </authorList>
    </citation>
    <scope>NUCLEOTIDE SEQUENCE</scope>
    <source>
        <strain evidence="2">CGMCC 1.12426</strain>
    </source>
</reference>
<comment type="caution">
    <text evidence="2">The sequence shown here is derived from an EMBL/GenBank/DDBJ whole genome shotgun (WGS) entry which is preliminary data.</text>
</comment>
<evidence type="ECO:0000313" key="2">
    <source>
        <dbReference type="EMBL" id="GGB63441.1"/>
    </source>
</evidence>
<dbReference type="GO" id="GO:0003677">
    <property type="term" value="F:DNA binding"/>
    <property type="evidence" value="ECO:0007669"/>
    <property type="project" value="InterPro"/>
</dbReference>
<dbReference type="GO" id="GO:0015074">
    <property type="term" value="P:DNA integration"/>
    <property type="evidence" value="ECO:0007669"/>
    <property type="project" value="InterPro"/>
</dbReference>
<proteinExistence type="predicted"/>
<accession>A0A916X2G8</accession>
<protein>
    <recommendedName>
        <fullName evidence="4">Phage integrase family protein</fullName>
    </recommendedName>
</protein>
<evidence type="ECO:0008006" key="4">
    <source>
        <dbReference type="Google" id="ProtNLM"/>
    </source>
</evidence>
<reference evidence="2" key="1">
    <citation type="journal article" date="2014" name="Int. J. Syst. Evol. Microbiol.">
        <title>Complete genome sequence of Corynebacterium casei LMG S-19264T (=DSM 44701T), isolated from a smear-ripened cheese.</title>
        <authorList>
            <consortium name="US DOE Joint Genome Institute (JGI-PGF)"/>
            <person name="Walter F."/>
            <person name="Albersmeier A."/>
            <person name="Kalinowski J."/>
            <person name="Ruckert C."/>
        </authorList>
    </citation>
    <scope>NUCLEOTIDE SEQUENCE</scope>
    <source>
        <strain evidence="2">CGMCC 1.12426</strain>
    </source>
</reference>
<dbReference type="InterPro" id="IPR011010">
    <property type="entry name" value="DNA_brk_join_enz"/>
</dbReference>
<evidence type="ECO:0000256" key="1">
    <source>
        <dbReference type="ARBA" id="ARBA00023172"/>
    </source>
</evidence>
<dbReference type="Gene3D" id="1.10.443.10">
    <property type="entry name" value="Intergrase catalytic core"/>
    <property type="match status" value="1"/>
</dbReference>
<evidence type="ECO:0000313" key="3">
    <source>
        <dbReference type="Proteomes" id="UP000605148"/>
    </source>
</evidence>
<dbReference type="SUPFAM" id="SSF56349">
    <property type="entry name" value="DNA breaking-rejoining enzymes"/>
    <property type="match status" value="1"/>
</dbReference>
<dbReference type="Proteomes" id="UP000605148">
    <property type="component" value="Unassembled WGS sequence"/>
</dbReference>
<dbReference type="EMBL" id="BMFA01000020">
    <property type="protein sequence ID" value="GGB63441.1"/>
    <property type="molecule type" value="Genomic_DNA"/>
</dbReference>
<dbReference type="GO" id="GO:0006310">
    <property type="term" value="P:DNA recombination"/>
    <property type="evidence" value="ECO:0007669"/>
    <property type="project" value="UniProtKB-KW"/>
</dbReference>